<name>A0A0E9RRJ7_ANGAN</name>
<evidence type="ECO:0000313" key="1">
    <source>
        <dbReference type="EMBL" id="JAH31749.1"/>
    </source>
</evidence>
<reference evidence="1" key="1">
    <citation type="submission" date="2014-11" db="EMBL/GenBank/DDBJ databases">
        <authorList>
            <person name="Amaro Gonzalez C."/>
        </authorList>
    </citation>
    <scope>NUCLEOTIDE SEQUENCE</scope>
</reference>
<sequence>MSSSEKKNITKNVKVILDTVCPDIYSTPSKKLLFIILLFIVLT</sequence>
<accession>A0A0E9RRJ7</accession>
<dbReference type="AlphaFoldDB" id="A0A0E9RRJ7"/>
<protein>
    <submittedName>
        <fullName evidence="1">Uncharacterized protein</fullName>
    </submittedName>
</protein>
<dbReference type="EMBL" id="GBXM01076828">
    <property type="protein sequence ID" value="JAH31749.1"/>
    <property type="molecule type" value="Transcribed_RNA"/>
</dbReference>
<organism evidence="1">
    <name type="scientific">Anguilla anguilla</name>
    <name type="common">European freshwater eel</name>
    <name type="synonym">Muraena anguilla</name>
    <dbReference type="NCBI Taxonomy" id="7936"/>
    <lineage>
        <taxon>Eukaryota</taxon>
        <taxon>Metazoa</taxon>
        <taxon>Chordata</taxon>
        <taxon>Craniata</taxon>
        <taxon>Vertebrata</taxon>
        <taxon>Euteleostomi</taxon>
        <taxon>Actinopterygii</taxon>
        <taxon>Neopterygii</taxon>
        <taxon>Teleostei</taxon>
        <taxon>Anguilliformes</taxon>
        <taxon>Anguillidae</taxon>
        <taxon>Anguilla</taxon>
    </lineage>
</organism>
<proteinExistence type="predicted"/>
<reference evidence="1" key="2">
    <citation type="journal article" date="2015" name="Fish Shellfish Immunol.">
        <title>Early steps in the European eel (Anguilla anguilla)-Vibrio vulnificus interaction in the gills: Role of the RtxA13 toxin.</title>
        <authorList>
            <person name="Callol A."/>
            <person name="Pajuelo D."/>
            <person name="Ebbesson L."/>
            <person name="Teles M."/>
            <person name="MacKenzie S."/>
            <person name="Amaro C."/>
        </authorList>
    </citation>
    <scope>NUCLEOTIDE SEQUENCE</scope>
</reference>